<dbReference type="Proteomes" id="UP000185812">
    <property type="component" value="Unassembled WGS sequence"/>
</dbReference>
<dbReference type="OrthoDB" id="7062607at2"/>
<dbReference type="InterPro" id="IPR027417">
    <property type="entry name" value="P-loop_NTPase"/>
</dbReference>
<dbReference type="SUPFAM" id="SSF52540">
    <property type="entry name" value="P-loop containing nucleoside triphosphate hydrolases"/>
    <property type="match status" value="1"/>
</dbReference>
<protein>
    <recommendedName>
        <fullName evidence="3">Sulfotransferase family protein</fullName>
    </recommendedName>
</protein>
<dbReference type="STRING" id="633813.SAMN04488087_2632"/>
<reference evidence="2" key="1">
    <citation type="submission" date="2016-11" db="EMBL/GenBank/DDBJ databases">
        <authorList>
            <person name="Varghese N."/>
            <person name="Submissions S."/>
        </authorList>
    </citation>
    <scope>NUCLEOTIDE SEQUENCE [LARGE SCALE GENOMIC DNA]</scope>
    <source>
        <strain evidence="2">DSM 22212</strain>
    </source>
</reference>
<dbReference type="Gene3D" id="3.40.50.300">
    <property type="entry name" value="P-loop containing nucleotide triphosphate hydrolases"/>
    <property type="match status" value="1"/>
</dbReference>
<proteinExistence type="predicted"/>
<keyword evidence="2" id="KW-1185">Reference proteome</keyword>
<dbReference type="RefSeq" id="WP_143149623.1">
    <property type="nucleotide sequence ID" value="NZ_FRAU01000011.1"/>
</dbReference>
<sequence>MSIPVLYIGGWGRSGSTLIGNILGSIDPFIHLGELVWIWEHGWKSNHLCGCGIQFQSCSFWKSVLDDFLEKNRSVDIDKIIFVRNRYFMSNINFLKLMLGKINDEIEEYLYYVHQLYKSIWSKSESKVIVDSSKVAFHFLALSMINDIELYLIHLVRDARGCAYSWCKHIYREDAESGKKIPFVQYSPAFSTSRWCLYNTFFEIFKSKSCKHALIKYESFIRDITSYIKCFMSMLGVEKIKCCDVMDGDGNVKIGINHTVWGNPSRLKRGKIKIRLDDAWRREMPWKDRLVVTALAWPWLLKYGYL</sequence>
<organism evidence="1 2">
    <name type="scientific">Rhodothermus profundi</name>
    <dbReference type="NCBI Taxonomy" id="633813"/>
    <lineage>
        <taxon>Bacteria</taxon>
        <taxon>Pseudomonadati</taxon>
        <taxon>Rhodothermota</taxon>
        <taxon>Rhodothermia</taxon>
        <taxon>Rhodothermales</taxon>
        <taxon>Rhodothermaceae</taxon>
        <taxon>Rhodothermus</taxon>
    </lineage>
</organism>
<evidence type="ECO:0000313" key="1">
    <source>
        <dbReference type="EMBL" id="SHL06350.1"/>
    </source>
</evidence>
<dbReference type="EMBL" id="FRAU01000011">
    <property type="protein sequence ID" value="SHL06350.1"/>
    <property type="molecule type" value="Genomic_DNA"/>
</dbReference>
<gene>
    <name evidence="1" type="ORF">SAMN04488087_2632</name>
</gene>
<name>A0A1M6XK24_9BACT</name>
<dbReference type="AlphaFoldDB" id="A0A1M6XK24"/>
<evidence type="ECO:0008006" key="3">
    <source>
        <dbReference type="Google" id="ProtNLM"/>
    </source>
</evidence>
<evidence type="ECO:0000313" key="2">
    <source>
        <dbReference type="Proteomes" id="UP000185812"/>
    </source>
</evidence>
<accession>A0A1M6XK24</accession>